<dbReference type="PROSITE" id="PS00941">
    <property type="entry name" value="CARBOXYLESTERASE_B_2"/>
    <property type="match status" value="1"/>
</dbReference>
<comment type="similarity">
    <text evidence="1 3">Belongs to the type-B carboxylesterase/lipase family.</text>
</comment>
<keyword evidence="2 3" id="KW-0378">Hydrolase</keyword>
<dbReference type="AlphaFoldDB" id="A0A6A6TUM9"/>
<evidence type="ECO:0000259" key="4">
    <source>
        <dbReference type="Pfam" id="PF00135"/>
    </source>
</evidence>
<sequence length="678" mass="73010">MAPAVPFVLFTLICLVSCAIAVPSPQSIGSDLTILTHNDLYGPGSSRTAAAIVLGARQSYSQSSSSCASLQESLWNPGNSSQDLGFLRYLDHGKDAEQIGLYWAGGSSGCQAIDTRGELQTRPCDSLLPSLCSQSASLSSKASVDASAQWQTSVNTGNASIVGYRDKLSFRFLGLKYATVPQRFDYPRYAPPSGSNVSGLAYGPECLQAGCSAPSCSEDCLYLNIWTPYLPNRNSSSTKKAVMLWIYGGGFVGGAASDTTFDGGNMAARGDVVVVTVNYRVSTLGFLALENTTLKGNYGIADQIAALEWVQKHIADFGGDKERITVFGQSAGASSVRALLASPQTKGLFSGAIMQSNPAGAQYASTFSEYPTIAEATNLTRAILNGTGCNQVESAAKVACLRTQDPFSLQSYQARYVVVDGFYLTSNGLPLNASAPKSDVSVMIGVMRDDGGPFSAFSKSTNASQALTEQGFDAADILGSKEFPIPQGSNKTLDVFNLTARVATDALFRCLDQSTAAVGSANTIFPVVYSYEFDRSYQISEWSPNPPTCEAPKTSERPYGDTRLPYFRCHSGDLYYVFGTLIRQGRTPRDVDDIPFSQYIVDTWTAFGRERNPNPKLDFLASRGFSNTSAKVENSEPWQPVKGNSPTLRILDTHVKNENFRESAQCDVLHFPIHYYSS</sequence>
<dbReference type="GO" id="GO:0004104">
    <property type="term" value="F:cholinesterase activity"/>
    <property type="evidence" value="ECO:0007669"/>
    <property type="project" value="InterPro"/>
</dbReference>
<evidence type="ECO:0000256" key="1">
    <source>
        <dbReference type="ARBA" id="ARBA00005964"/>
    </source>
</evidence>
<protein>
    <recommendedName>
        <fullName evidence="3">Carboxylic ester hydrolase</fullName>
        <ecNumber evidence="3">3.1.1.-</ecNumber>
    </recommendedName>
</protein>
<gene>
    <name evidence="5" type="ORF">K491DRAFT_700409</name>
</gene>
<keyword evidence="3" id="KW-0732">Signal</keyword>
<dbReference type="InterPro" id="IPR019819">
    <property type="entry name" value="Carboxylesterase_B_CS"/>
</dbReference>
<evidence type="ECO:0000313" key="5">
    <source>
        <dbReference type="EMBL" id="KAF2662683.1"/>
    </source>
</evidence>
<feature type="signal peptide" evidence="3">
    <location>
        <begin position="1"/>
        <end position="21"/>
    </location>
</feature>
<organism evidence="5 6">
    <name type="scientific">Lophiostoma macrostomum CBS 122681</name>
    <dbReference type="NCBI Taxonomy" id="1314788"/>
    <lineage>
        <taxon>Eukaryota</taxon>
        <taxon>Fungi</taxon>
        <taxon>Dikarya</taxon>
        <taxon>Ascomycota</taxon>
        <taxon>Pezizomycotina</taxon>
        <taxon>Dothideomycetes</taxon>
        <taxon>Pleosporomycetidae</taxon>
        <taxon>Pleosporales</taxon>
        <taxon>Lophiostomataceae</taxon>
        <taxon>Lophiostoma</taxon>
    </lineage>
</organism>
<evidence type="ECO:0000256" key="2">
    <source>
        <dbReference type="ARBA" id="ARBA00022801"/>
    </source>
</evidence>
<accession>A0A6A6TUM9</accession>
<dbReference type="PANTHER" id="PTHR43142">
    <property type="entry name" value="CARBOXYLIC ESTER HYDROLASE"/>
    <property type="match status" value="1"/>
</dbReference>
<evidence type="ECO:0000313" key="6">
    <source>
        <dbReference type="Proteomes" id="UP000799324"/>
    </source>
</evidence>
<feature type="chain" id="PRO_5025719353" description="Carboxylic ester hydrolase" evidence="3">
    <location>
        <begin position="22"/>
        <end position="678"/>
    </location>
</feature>
<dbReference type="InterPro" id="IPR019826">
    <property type="entry name" value="Carboxylesterase_B_AS"/>
</dbReference>
<dbReference type="EMBL" id="MU004289">
    <property type="protein sequence ID" value="KAF2662683.1"/>
    <property type="molecule type" value="Genomic_DNA"/>
</dbReference>
<evidence type="ECO:0000256" key="3">
    <source>
        <dbReference type="RuleBase" id="RU361235"/>
    </source>
</evidence>
<name>A0A6A6TUM9_9PLEO</name>
<dbReference type="Gene3D" id="3.40.50.1820">
    <property type="entry name" value="alpha/beta hydrolase"/>
    <property type="match status" value="1"/>
</dbReference>
<proteinExistence type="inferred from homology"/>
<dbReference type="Proteomes" id="UP000799324">
    <property type="component" value="Unassembled WGS sequence"/>
</dbReference>
<dbReference type="PRINTS" id="PR00878">
    <property type="entry name" value="CHOLNESTRASE"/>
</dbReference>
<dbReference type="PROSITE" id="PS00122">
    <property type="entry name" value="CARBOXYLESTERASE_B_1"/>
    <property type="match status" value="1"/>
</dbReference>
<dbReference type="InterPro" id="IPR002018">
    <property type="entry name" value="CarbesteraseB"/>
</dbReference>
<feature type="domain" description="Carboxylesterase type B" evidence="4">
    <location>
        <begin position="153"/>
        <end position="667"/>
    </location>
</feature>
<dbReference type="EC" id="3.1.1.-" evidence="3"/>
<dbReference type="InterPro" id="IPR029058">
    <property type="entry name" value="AB_hydrolase_fold"/>
</dbReference>
<dbReference type="PANTHER" id="PTHR43142:SF3">
    <property type="entry name" value="PUTATIVE (AFU_ORTHOLOGUE AFUA_3G09070)-RELATED"/>
    <property type="match status" value="1"/>
</dbReference>
<dbReference type="Pfam" id="PF00135">
    <property type="entry name" value="COesterase"/>
    <property type="match status" value="1"/>
</dbReference>
<dbReference type="InterPro" id="IPR000997">
    <property type="entry name" value="Cholinesterase"/>
</dbReference>
<dbReference type="SUPFAM" id="SSF53474">
    <property type="entry name" value="alpha/beta-Hydrolases"/>
    <property type="match status" value="1"/>
</dbReference>
<dbReference type="OrthoDB" id="408631at2759"/>
<reference evidence="5" key="1">
    <citation type="journal article" date="2020" name="Stud. Mycol.">
        <title>101 Dothideomycetes genomes: a test case for predicting lifestyles and emergence of pathogens.</title>
        <authorList>
            <person name="Haridas S."/>
            <person name="Albert R."/>
            <person name="Binder M."/>
            <person name="Bloem J."/>
            <person name="Labutti K."/>
            <person name="Salamov A."/>
            <person name="Andreopoulos B."/>
            <person name="Baker S."/>
            <person name="Barry K."/>
            <person name="Bills G."/>
            <person name="Bluhm B."/>
            <person name="Cannon C."/>
            <person name="Castanera R."/>
            <person name="Culley D."/>
            <person name="Daum C."/>
            <person name="Ezra D."/>
            <person name="Gonzalez J."/>
            <person name="Henrissat B."/>
            <person name="Kuo A."/>
            <person name="Liang C."/>
            <person name="Lipzen A."/>
            <person name="Lutzoni F."/>
            <person name="Magnuson J."/>
            <person name="Mondo S."/>
            <person name="Nolan M."/>
            <person name="Ohm R."/>
            <person name="Pangilinan J."/>
            <person name="Park H.-J."/>
            <person name="Ramirez L."/>
            <person name="Alfaro M."/>
            <person name="Sun H."/>
            <person name="Tritt A."/>
            <person name="Yoshinaga Y."/>
            <person name="Zwiers L.-H."/>
            <person name="Turgeon B."/>
            <person name="Goodwin S."/>
            <person name="Spatafora J."/>
            <person name="Crous P."/>
            <person name="Grigoriev I."/>
        </authorList>
    </citation>
    <scope>NUCLEOTIDE SEQUENCE</scope>
    <source>
        <strain evidence="5">CBS 122681</strain>
    </source>
</reference>
<keyword evidence="6" id="KW-1185">Reference proteome</keyword>